<evidence type="ECO:0000313" key="2">
    <source>
        <dbReference type="EMBL" id="KAK5256208.1"/>
    </source>
</evidence>
<sequence length="148" mass="15573">MRRVAVTPGSPAPARPSETAAQCTDGGESCKPTPSRTSSELTPFAVDLQPATAVQAAKPGLAHARAAVFVVLIGVFSNPCLDGQSNLGSIFLVSLCGQDDEPNSNDIYELGQDVDNDCQEDEDHVDLATDTEAGMSRWCLGLLGLLWL</sequence>
<accession>A0ABR0LXP6</accession>
<reference evidence="2 3" key="1">
    <citation type="submission" date="2023-08" db="EMBL/GenBank/DDBJ databases">
        <title>Black Yeasts Isolated from many extreme environments.</title>
        <authorList>
            <person name="Coleine C."/>
            <person name="Stajich J.E."/>
            <person name="Selbmann L."/>
        </authorList>
    </citation>
    <scope>NUCLEOTIDE SEQUENCE [LARGE SCALE GENOMIC DNA]</scope>
    <source>
        <strain evidence="2 3">CCFEE 536</strain>
    </source>
</reference>
<comment type="caution">
    <text evidence="2">The sequence shown here is derived from an EMBL/GenBank/DDBJ whole genome shotgun (WGS) entry which is preliminary data.</text>
</comment>
<dbReference type="Proteomes" id="UP001357485">
    <property type="component" value="Unassembled WGS sequence"/>
</dbReference>
<protein>
    <submittedName>
        <fullName evidence="2">Uncharacterized protein</fullName>
    </submittedName>
</protein>
<evidence type="ECO:0000313" key="3">
    <source>
        <dbReference type="Proteomes" id="UP001357485"/>
    </source>
</evidence>
<name>A0ABR0LXP6_9PEZI</name>
<dbReference type="EMBL" id="JAVRRA010008642">
    <property type="protein sequence ID" value="KAK5256208.1"/>
    <property type="molecule type" value="Genomic_DNA"/>
</dbReference>
<gene>
    <name evidence="2" type="ORF">LTR16_003793</name>
</gene>
<keyword evidence="3" id="KW-1185">Reference proteome</keyword>
<evidence type="ECO:0000256" key="1">
    <source>
        <dbReference type="SAM" id="MobiDB-lite"/>
    </source>
</evidence>
<proteinExistence type="predicted"/>
<organism evidence="2 3">
    <name type="scientific">Cryomyces antarcticus</name>
    <dbReference type="NCBI Taxonomy" id="329879"/>
    <lineage>
        <taxon>Eukaryota</taxon>
        <taxon>Fungi</taxon>
        <taxon>Dikarya</taxon>
        <taxon>Ascomycota</taxon>
        <taxon>Pezizomycotina</taxon>
        <taxon>Dothideomycetes</taxon>
        <taxon>Dothideomycetes incertae sedis</taxon>
        <taxon>Cryomyces</taxon>
    </lineage>
</organism>
<feature type="region of interest" description="Disordered" evidence="1">
    <location>
        <begin position="1"/>
        <end position="40"/>
    </location>
</feature>